<accession>A0ABV1KHQ4</accession>
<evidence type="ECO:0000259" key="2">
    <source>
        <dbReference type="Pfam" id="PF13556"/>
    </source>
</evidence>
<dbReference type="PANTHER" id="PTHR33744">
    <property type="entry name" value="CARBOHYDRATE DIACID REGULATOR"/>
    <property type="match status" value="1"/>
</dbReference>
<dbReference type="Pfam" id="PF13556">
    <property type="entry name" value="HTH_30"/>
    <property type="match status" value="1"/>
</dbReference>
<evidence type="ECO:0000313" key="4">
    <source>
        <dbReference type="EMBL" id="MEQ3553716.1"/>
    </source>
</evidence>
<organism evidence="4 5">
    <name type="scientific">Pseudonocardia nematodicida</name>
    <dbReference type="NCBI Taxonomy" id="1206997"/>
    <lineage>
        <taxon>Bacteria</taxon>
        <taxon>Bacillati</taxon>
        <taxon>Actinomycetota</taxon>
        <taxon>Actinomycetes</taxon>
        <taxon>Pseudonocardiales</taxon>
        <taxon>Pseudonocardiaceae</taxon>
        <taxon>Pseudonocardia</taxon>
    </lineage>
</organism>
<dbReference type="PANTHER" id="PTHR33744:SF7">
    <property type="entry name" value="PUCR FAMILY TRANSCRIPTIONAL REGULATOR"/>
    <property type="match status" value="1"/>
</dbReference>
<dbReference type="InterPro" id="IPR041522">
    <property type="entry name" value="CdaR_GGDEF"/>
</dbReference>
<dbReference type="Proteomes" id="UP001494902">
    <property type="component" value="Unassembled WGS sequence"/>
</dbReference>
<dbReference type="RefSeq" id="WP_349300779.1">
    <property type="nucleotide sequence ID" value="NZ_JBEDNQ010000011.1"/>
</dbReference>
<dbReference type="Pfam" id="PF17853">
    <property type="entry name" value="GGDEF_2"/>
    <property type="match status" value="1"/>
</dbReference>
<dbReference type="EMBL" id="JBEDNQ010000011">
    <property type="protein sequence ID" value="MEQ3553716.1"/>
    <property type="molecule type" value="Genomic_DNA"/>
</dbReference>
<evidence type="ECO:0000313" key="5">
    <source>
        <dbReference type="Proteomes" id="UP001494902"/>
    </source>
</evidence>
<dbReference type="InterPro" id="IPR025736">
    <property type="entry name" value="PucR_C-HTH_dom"/>
</dbReference>
<feature type="domain" description="PucR C-terminal helix-turn-helix" evidence="2">
    <location>
        <begin position="233"/>
        <end position="291"/>
    </location>
</feature>
<comment type="caution">
    <text evidence="4">The sequence shown here is derived from an EMBL/GenBank/DDBJ whole genome shotgun (WGS) entry which is preliminary data.</text>
</comment>
<protein>
    <submittedName>
        <fullName evidence="4">Helix-turn-helix domain-containing protein</fullName>
    </submittedName>
</protein>
<sequence>MGLLLVIDAEHGLSAAEIADVELVGDRVAALLAGRAAAGDRERAARAATVRRILSADPAERRAAVGDLDRLGLAVGPHLSVTVVEVRGHPPGAGVEPALWSVTAGVGDDTAVAVHGGRAEIVRRDTAAPTPADLRARAARQRDAVLRVLGGPADVVVGTGGVVGSPSGLYESGRQASVAVRAGHRLPHLGGVGVWDELGEYAVLLCVPDDVPPGHAGARALGRLAAHDTGSRLRETLRVFLDEAGSVPRAARALHLHRTSLHYRLRRIREITGLDLDDGRDRLLLHMQLRLEETTGSGRPVTPAR</sequence>
<evidence type="ECO:0000256" key="1">
    <source>
        <dbReference type="ARBA" id="ARBA00006754"/>
    </source>
</evidence>
<feature type="domain" description="CdaR GGDEF-like" evidence="3">
    <location>
        <begin position="68"/>
        <end position="182"/>
    </location>
</feature>
<proteinExistence type="inferred from homology"/>
<gene>
    <name evidence="4" type="ORF">WIS52_24855</name>
</gene>
<dbReference type="Gene3D" id="1.10.10.2840">
    <property type="entry name" value="PucR C-terminal helix-turn-helix domain"/>
    <property type="match status" value="1"/>
</dbReference>
<keyword evidence="5" id="KW-1185">Reference proteome</keyword>
<comment type="similarity">
    <text evidence="1">Belongs to the CdaR family.</text>
</comment>
<name>A0ABV1KHQ4_9PSEU</name>
<dbReference type="InterPro" id="IPR051448">
    <property type="entry name" value="CdaR-like_regulators"/>
</dbReference>
<reference evidence="4 5" key="1">
    <citation type="submission" date="2024-03" db="EMBL/GenBank/DDBJ databases">
        <title>Draft genome sequence of Pseudonocardia nematodicida JCM 31783.</title>
        <authorList>
            <person name="Butdee W."/>
            <person name="Duangmal K."/>
        </authorList>
    </citation>
    <scope>NUCLEOTIDE SEQUENCE [LARGE SCALE GENOMIC DNA]</scope>
    <source>
        <strain evidence="4 5">JCM 31783</strain>
    </source>
</reference>
<dbReference type="InterPro" id="IPR042070">
    <property type="entry name" value="PucR_C-HTH_sf"/>
</dbReference>
<evidence type="ECO:0000259" key="3">
    <source>
        <dbReference type="Pfam" id="PF17853"/>
    </source>
</evidence>